<dbReference type="InterPro" id="IPR019587">
    <property type="entry name" value="Polyketide_cyclase/dehydratase"/>
</dbReference>
<accession>A0A1N7NNM8</accession>
<dbReference type="InterPro" id="IPR023393">
    <property type="entry name" value="START-like_dom_sf"/>
</dbReference>
<dbReference type="Proteomes" id="UP000186221">
    <property type="component" value="Unassembled WGS sequence"/>
</dbReference>
<dbReference type="Gene3D" id="3.30.530.20">
    <property type="match status" value="1"/>
</dbReference>
<evidence type="ECO:0000313" key="2">
    <source>
        <dbReference type="Proteomes" id="UP000186221"/>
    </source>
</evidence>
<sequence length="147" mass="15897">MGQPHSIAISAAPQAVFARYEAVETWPRWDPEVLEVYLPEGLLAGARGWLKPRKGPKSTIIVTEVDHGRSFTVESPLPFGTLRFHHRLEATDTGCTTTHWISFTGPLAFLFAMTAGRSIEAGLPQTLAGLKAECEGTEPPAPSSAQT</sequence>
<dbReference type="SUPFAM" id="SSF55961">
    <property type="entry name" value="Bet v1-like"/>
    <property type="match status" value="1"/>
</dbReference>
<organism evidence="1 2">
    <name type="scientific">Rhodobacter aestuarii</name>
    <dbReference type="NCBI Taxonomy" id="453582"/>
    <lineage>
        <taxon>Bacteria</taxon>
        <taxon>Pseudomonadati</taxon>
        <taxon>Pseudomonadota</taxon>
        <taxon>Alphaproteobacteria</taxon>
        <taxon>Rhodobacterales</taxon>
        <taxon>Rhodobacter group</taxon>
        <taxon>Rhodobacter</taxon>
    </lineage>
</organism>
<keyword evidence="2" id="KW-1185">Reference proteome</keyword>
<evidence type="ECO:0000313" key="1">
    <source>
        <dbReference type="EMBL" id="SIS99922.1"/>
    </source>
</evidence>
<reference evidence="2" key="1">
    <citation type="submission" date="2017-01" db="EMBL/GenBank/DDBJ databases">
        <authorList>
            <person name="Varghese N."/>
            <person name="Submissions S."/>
        </authorList>
    </citation>
    <scope>NUCLEOTIDE SEQUENCE [LARGE SCALE GENOMIC DNA]</scope>
    <source>
        <strain evidence="2">DSM 19945</strain>
    </source>
</reference>
<name>A0A1N7NNM8_9RHOB</name>
<gene>
    <name evidence="1" type="ORF">SAMN05421580_10838</name>
</gene>
<dbReference type="EMBL" id="FTOG01000008">
    <property type="protein sequence ID" value="SIS99922.1"/>
    <property type="molecule type" value="Genomic_DNA"/>
</dbReference>
<dbReference type="Pfam" id="PF10604">
    <property type="entry name" value="Polyketide_cyc2"/>
    <property type="match status" value="1"/>
</dbReference>
<dbReference type="STRING" id="453582.SAMN05421580_10838"/>
<dbReference type="OrthoDB" id="9810827at2"/>
<protein>
    <submittedName>
        <fullName evidence="1">Polyketide cyclase / dehydrase and lipid transport</fullName>
    </submittedName>
</protein>
<dbReference type="AlphaFoldDB" id="A0A1N7NNM8"/>
<proteinExistence type="predicted"/>
<dbReference type="RefSeq" id="WP_076485338.1">
    <property type="nucleotide sequence ID" value="NZ_FTOG01000008.1"/>
</dbReference>